<feature type="chain" id="PRO_5045889752" evidence="1">
    <location>
        <begin position="29"/>
        <end position="1376"/>
    </location>
</feature>
<feature type="signal peptide" evidence="1">
    <location>
        <begin position="1"/>
        <end position="28"/>
    </location>
</feature>
<protein>
    <submittedName>
        <fullName evidence="3">IPT/TIG domain-containing protein</fullName>
    </submittedName>
</protein>
<reference evidence="4" key="1">
    <citation type="journal article" date="2019" name="Int. J. Syst. Evol. Microbiol.">
        <title>The Global Catalogue of Microorganisms (GCM) 10K type strain sequencing project: providing services to taxonomists for standard genome sequencing and annotation.</title>
        <authorList>
            <consortium name="The Broad Institute Genomics Platform"/>
            <consortium name="The Broad Institute Genome Sequencing Center for Infectious Disease"/>
            <person name="Wu L."/>
            <person name="Ma J."/>
        </authorList>
    </citation>
    <scope>NUCLEOTIDE SEQUENCE [LARGE SCALE GENOMIC DNA]</scope>
    <source>
        <strain evidence="4">CCUG 62945</strain>
    </source>
</reference>
<organism evidence="3 4">
    <name type="scientific">Iodobacter arcticus</name>
    <dbReference type="NCBI Taxonomy" id="590593"/>
    <lineage>
        <taxon>Bacteria</taxon>
        <taxon>Pseudomonadati</taxon>
        <taxon>Pseudomonadota</taxon>
        <taxon>Betaproteobacteria</taxon>
        <taxon>Neisseriales</taxon>
        <taxon>Chitinibacteraceae</taxon>
        <taxon>Iodobacter</taxon>
    </lineage>
</organism>
<accession>A0ABW2QYV5</accession>
<dbReference type="Proteomes" id="UP001596473">
    <property type="component" value="Unassembled WGS sequence"/>
</dbReference>
<feature type="domain" description="IPT/TIG" evidence="2">
    <location>
        <begin position="79"/>
        <end position="144"/>
    </location>
</feature>
<evidence type="ECO:0000313" key="4">
    <source>
        <dbReference type="Proteomes" id="UP001596473"/>
    </source>
</evidence>
<name>A0ABW2QYV5_9NEIS</name>
<dbReference type="InterPro" id="IPR013783">
    <property type="entry name" value="Ig-like_fold"/>
</dbReference>
<evidence type="ECO:0000259" key="2">
    <source>
        <dbReference type="Pfam" id="PF01833"/>
    </source>
</evidence>
<dbReference type="SUPFAM" id="SSF81296">
    <property type="entry name" value="E set domains"/>
    <property type="match status" value="2"/>
</dbReference>
<evidence type="ECO:0000256" key="1">
    <source>
        <dbReference type="SAM" id="SignalP"/>
    </source>
</evidence>
<dbReference type="InterPro" id="IPR014756">
    <property type="entry name" value="Ig_E-set"/>
</dbReference>
<dbReference type="Pfam" id="PF01833">
    <property type="entry name" value="TIG"/>
    <property type="match status" value="2"/>
</dbReference>
<keyword evidence="1" id="KW-0732">Signal</keyword>
<proteinExistence type="predicted"/>
<keyword evidence="4" id="KW-1185">Reference proteome</keyword>
<dbReference type="EMBL" id="JBHTBQ010000027">
    <property type="protein sequence ID" value="MFC7420822.1"/>
    <property type="molecule type" value="Genomic_DNA"/>
</dbReference>
<feature type="domain" description="IPT/TIG" evidence="2">
    <location>
        <begin position="159"/>
        <end position="227"/>
    </location>
</feature>
<dbReference type="InterPro" id="IPR002909">
    <property type="entry name" value="IPT_dom"/>
</dbReference>
<evidence type="ECO:0000313" key="3">
    <source>
        <dbReference type="EMBL" id="MFC7420822.1"/>
    </source>
</evidence>
<gene>
    <name evidence="3" type="ORF">ACFQNF_13215</name>
</gene>
<comment type="caution">
    <text evidence="3">The sequence shown here is derived from an EMBL/GenBank/DDBJ whole genome shotgun (WGS) entry which is preliminary data.</text>
</comment>
<sequence length="1376" mass="146160">MANIFMGKLVRKVAISLMFSVLAGGVSADTVQYDYDAGSRLQQVVRSAGDLANYTYDDAGSLLSVKSGTVANSLSLNYLEPSQAPIGNVITIQGSGFSSVAAQNSVIFNGVSALVQAASNRFLTVVVPVGATTGKVKVSNQNGSVISRNDFIVGPLEGPKISGFTPSRAAAKSNVTINGANFSGLAIGNTVRFNNSIAAVQSASSSALIVNVPNKATSGPISVTTSKGSHISVDDFFILPDGLSNDALAITERIVSDIAKNITLTSSKKIALLTFKANAGELYTLGISKVTQGPISVRINRPDGTVLVLNNTISEAGALQLPSLPESGVYSIVIDSLGKNSSLTINLVSPLKGLLDIDAPAQTFNADPAGRRAVYEFRGQAGTIVEIALENVMKFSGKVKVSLLAPDGSTIQSKEMLEAESWSFKPELNISGVYRILINPLTTSNGAVSVQLKSAGDADLIADGNEKKIDLAAGGKKLSFFAAKGSTLSLRISKTSGFIQKISLIMPNGQKYDLNQQGNEKFWFDLPVIKQGGKYSLEFINSIPSSASVSIVPAIKKTLVVDGAVVKVSSRVLGQSASFQFDGKFGQFLSFSQLNASTSNFAQQISVYKPDGELLLDNASVINSLPANGIYTAILSPPAIFEPLGERQLRASSQLVTAQLKQDTDIPLEVQTNVLGQAVKLTFSGVEGQQLVFGAQLNWNVNNSPNINYQGELAQIYVNSLDSGKQIAINSIGYSLAGNSRISQNSFGYKFTLPKTGVYIIYVLPSLRFSTESLYSTKANFWLSSAPITSKEIAAVDGGPVSVKVNRAGADVIIPFTRDSTKFSRHVGPVLYIETTGSIGEGITNAPSPLLPEGWSSTGVGFSYDVIGPDGSLIIPRTASLTHHEAVDTKASNMTGVYLLRVYQSSAGLGEVKLSVIDPATYLLVGGDKNYRASVNFPGQTVELKVMTQKNIEHVVDISSGNLVSDIKVVGSDGKVTSYGPYNPKVRSASIVLPMKDYDGMSTIYIQHKNHLGTNPVYIEVQGGEPMATMGPIETITINKPGVRFFDKIGFYGFAGMVIKIDEVISNPKINLELKVLAPDGSWLIRSGKTVTLPMDGRYVILLQSMSPQNIADGSVSITNTMPNIIDINGVAKDIDLRPDAKQANLYFSGQQGQQLSFALDYALYSARDYVPQGGVMNIYGPDGQSLFSAPWTVQTKMSDGYTRFIANALWQLPALPASGNYKVNLKKNNTAVLYANIGTAYSPDSFKLNLTAPQTVSLASSATPSTLFLQNGQSGVWSFSGTAGQKNLQLSWTTSELTQPGKLTVLVPSGAVLYGGLLTASNTVMLPVLQESGIYQVKAVPATADALTVNMSLKGLTEQDIAKQIMPILMLLLED</sequence>
<dbReference type="Gene3D" id="2.60.40.10">
    <property type="entry name" value="Immunoglobulins"/>
    <property type="match status" value="2"/>
</dbReference>
<dbReference type="RefSeq" id="WP_380188417.1">
    <property type="nucleotide sequence ID" value="NZ_JBHTBQ010000027.1"/>
</dbReference>